<dbReference type="GO" id="GO:0016831">
    <property type="term" value="F:carboxy-lyase activity"/>
    <property type="evidence" value="ECO:0007669"/>
    <property type="project" value="UniProtKB-KW"/>
</dbReference>
<gene>
    <name evidence="8" type="ordered locus">Aboo_0117</name>
</gene>
<evidence type="ECO:0000313" key="9">
    <source>
        <dbReference type="Proteomes" id="UP000001400"/>
    </source>
</evidence>
<evidence type="ECO:0000259" key="7">
    <source>
        <dbReference type="Pfam" id="PF03711"/>
    </source>
</evidence>
<dbReference type="Gene3D" id="3.90.100.10">
    <property type="entry name" value="Orn/Lys/Arg decarboxylase, C-terminal domain"/>
    <property type="match status" value="1"/>
</dbReference>
<comment type="cofactor">
    <cofactor evidence="1">
        <name>pyridoxal 5'-phosphate</name>
        <dbReference type="ChEBI" id="CHEBI:597326"/>
    </cofactor>
</comment>
<accession>B5IEQ4</accession>
<dbReference type="InterPro" id="IPR036633">
    <property type="entry name" value="Prn/Lys/Arg_de-COase_C_sf"/>
</dbReference>
<keyword evidence="9" id="KW-1185">Reference proteome</keyword>
<dbReference type="HOGENOM" id="CLU_025925_2_1_2"/>
<name>B5IEQ4_ACIB4</name>
<dbReference type="PANTHER" id="PTHR43277">
    <property type="entry name" value="ARGININE DECARBOXYLASE"/>
    <property type="match status" value="1"/>
</dbReference>
<dbReference type="STRING" id="439481.Aboo_0117"/>
<dbReference type="PANTHER" id="PTHR43277:SF3">
    <property type="entry name" value="DECARBOXYLASE, PUTATIVE-RELATED"/>
    <property type="match status" value="1"/>
</dbReference>
<keyword evidence="5" id="KW-0456">Lyase</keyword>
<dbReference type="InterPro" id="IPR015424">
    <property type="entry name" value="PyrdxlP-dep_Trfase"/>
</dbReference>
<evidence type="ECO:0000256" key="4">
    <source>
        <dbReference type="ARBA" id="ARBA00022898"/>
    </source>
</evidence>
<dbReference type="EMBL" id="CP001941">
    <property type="protein sequence ID" value="ADD07929.1"/>
    <property type="molecule type" value="Genomic_DNA"/>
</dbReference>
<dbReference type="GeneID" id="8827053"/>
<dbReference type="OrthoDB" id="104944at2157"/>
<reference evidence="8" key="1">
    <citation type="submission" date="2010-02" db="EMBL/GenBank/DDBJ databases">
        <title>Complete sequence of Aciduliprofundum boonei T469.</title>
        <authorList>
            <consortium name="US DOE Joint Genome Institute"/>
            <person name="Lucas S."/>
            <person name="Copeland A."/>
            <person name="Lapidus A."/>
            <person name="Cheng J.-F."/>
            <person name="Bruce D."/>
            <person name="Goodwin L."/>
            <person name="Pitluck S."/>
            <person name="Saunders E."/>
            <person name="Detter J.C."/>
            <person name="Han C."/>
            <person name="Tapia R."/>
            <person name="Land M."/>
            <person name="Hauser L."/>
            <person name="Kyrpides N."/>
            <person name="Mikhailova N."/>
            <person name="Flores G."/>
            <person name="Reysenbach A.-L."/>
            <person name="Woyke T."/>
        </authorList>
    </citation>
    <scope>NUCLEOTIDE SEQUENCE</scope>
    <source>
        <strain evidence="8">T469</strain>
    </source>
</reference>
<evidence type="ECO:0000256" key="2">
    <source>
        <dbReference type="ARBA" id="ARBA00010671"/>
    </source>
</evidence>
<keyword evidence="4" id="KW-0663">Pyridoxal phosphate</keyword>
<dbReference type="KEGG" id="abi:Aboo_0117"/>
<protein>
    <submittedName>
        <fullName evidence="8">Orn/Lys/Arg decarboxylase major region</fullName>
    </submittedName>
</protein>
<organism evidence="8 9">
    <name type="scientific">Aciduliprofundum boonei (strain DSM 19572 / T469)</name>
    <dbReference type="NCBI Taxonomy" id="439481"/>
    <lineage>
        <taxon>Archaea</taxon>
        <taxon>Methanobacteriati</taxon>
        <taxon>Thermoplasmatota</taxon>
        <taxon>DHVE2 group</taxon>
        <taxon>Candidatus Aciduliprofundum</taxon>
    </lineage>
</organism>
<dbReference type="Gene3D" id="3.40.640.10">
    <property type="entry name" value="Type I PLP-dependent aspartate aminotransferase-like (Major domain)"/>
    <property type="match status" value="1"/>
</dbReference>
<dbReference type="Pfam" id="PF01276">
    <property type="entry name" value="OKR_DC_1"/>
    <property type="match status" value="1"/>
</dbReference>
<dbReference type="eggNOG" id="arCOG00092">
    <property type="taxonomic scope" value="Archaea"/>
</dbReference>
<evidence type="ECO:0000256" key="1">
    <source>
        <dbReference type="ARBA" id="ARBA00001933"/>
    </source>
</evidence>
<sequence>MDNESQYDTPIADALNNLGGYIKWCTPSVLPHQKKISNIYKSDISVSAGFLGSYVDNTGIFKEAHDRAARVYGADRTLFSVNGTTGSNFIVLRMLTLEYESPQILVTRNIHHSILHAAEWLGIKFRFIKSSYDPQFESLIPPKPEDVLDTLNNYPESNAVIISSPTYSGLAAKLRDIVKVVKNFDKEIKVIVDEAWGSHFHFSDELPKSAMQAGADIAMQSTHKQGGSLQQTGMIHWKEKYVNSELMYEAFREYATTSPSYHLLASLDSVRAIMQKNGRELVESLIKKAEYFKDLLGKKLIPPLKIMDDSLEFDLVKDYISGYDKTKTAIALTKFKETGFELGNLLSKSKIIVEKCSLNTILMLTTYSLSYSEIEKTVRALSSIIKNFHKTTKKNLIPNPFQHLETKPVIEPHTARRVAQTIGRIVPLKDAIGKIAAEHIEIYPPGVPVILEGFRITENNVKYLLNVKEMGGHISARDPSLKTIYVL</sequence>
<feature type="domain" description="Orn/Lys/Arg decarboxylases family 1 pyridoxal-P attachment site" evidence="6">
    <location>
        <begin position="38"/>
        <end position="367"/>
    </location>
</feature>
<dbReference type="InterPro" id="IPR052357">
    <property type="entry name" value="Orn_Lys_Arg_decarboxylase-I"/>
</dbReference>
<dbReference type="AlphaFoldDB" id="B5IEQ4"/>
<dbReference type="InterPro" id="IPR000310">
    <property type="entry name" value="Orn/Lys/Arg_deCO2ase_major_dom"/>
</dbReference>
<proteinExistence type="inferred from homology"/>
<keyword evidence="3" id="KW-0210">Decarboxylase</keyword>
<evidence type="ECO:0000256" key="3">
    <source>
        <dbReference type="ARBA" id="ARBA00022793"/>
    </source>
</evidence>
<dbReference type="Proteomes" id="UP000001400">
    <property type="component" value="Chromosome"/>
</dbReference>
<feature type="domain" description="Orn/Lys/Arg decarboxylase C-terminal" evidence="7">
    <location>
        <begin position="376"/>
        <end position="471"/>
    </location>
</feature>
<dbReference type="Pfam" id="PF03711">
    <property type="entry name" value="OKR_DC_1_C"/>
    <property type="match status" value="1"/>
</dbReference>
<evidence type="ECO:0000256" key="5">
    <source>
        <dbReference type="ARBA" id="ARBA00023239"/>
    </source>
</evidence>
<comment type="similarity">
    <text evidence="2">Belongs to the Orn/Lys/Arg decarboxylase class-I family.</text>
</comment>
<evidence type="ECO:0000259" key="6">
    <source>
        <dbReference type="Pfam" id="PF01276"/>
    </source>
</evidence>
<dbReference type="SUPFAM" id="SSF55904">
    <property type="entry name" value="Ornithine decarboxylase C-terminal domain"/>
    <property type="match status" value="1"/>
</dbReference>
<dbReference type="SUPFAM" id="SSF53383">
    <property type="entry name" value="PLP-dependent transferases"/>
    <property type="match status" value="1"/>
</dbReference>
<dbReference type="InterPro" id="IPR008286">
    <property type="entry name" value="Prn/Lys/Arg_de-COase_C"/>
</dbReference>
<evidence type="ECO:0000313" key="8">
    <source>
        <dbReference type="EMBL" id="ADD07929.1"/>
    </source>
</evidence>
<dbReference type="RefSeq" id="WP_008085148.1">
    <property type="nucleotide sequence ID" value="NC_013926.1"/>
</dbReference>
<dbReference type="InterPro" id="IPR015421">
    <property type="entry name" value="PyrdxlP-dep_Trfase_major"/>
</dbReference>